<dbReference type="EMBL" id="OZ021738">
    <property type="protein sequence ID" value="CAK9319553.1"/>
    <property type="molecule type" value="Genomic_DNA"/>
</dbReference>
<protein>
    <submittedName>
        <fullName evidence="2">Uncharacterized protein</fullName>
    </submittedName>
</protein>
<proteinExistence type="predicted"/>
<feature type="region of interest" description="Disordered" evidence="1">
    <location>
        <begin position="60"/>
        <end position="104"/>
    </location>
</feature>
<keyword evidence="3" id="KW-1185">Reference proteome</keyword>
<dbReference type="Proteomes" id="UP001642487">
    <property type="component" value="Chromosome 4"/>
</dbReference>
<feature type="compositionally biased region" description="Basic and acidic residues" evidence="1">
    <location>
        <begin position="76"/>
        <end position="85"/>
    </location>
</feature>
<evidence type="ECO:0000313" key="2">
    <source>
        <dbReference type="EMBL" id="CAK9319553.1"/>
    </source>
</evidence>
<name>A0ABP0YKG0_9ROSI</name>
<reference evidence="2 3" key="1">
    <citation type="submission" date="2024-03" db="EMBL/GenBank/DDBJ databases">
        <authorList>
            <person name="Gkanogiannis A."/>
            <person name="Becerra Lopez-Lavalle L."/>
        </authorList>
    </citation>
    <scope>NUCLEOTIDE SEQUENCE [LARGE SCALE GENOMIC DNA]</scope>
</reference>
<accession>A0ABP0YKG0</accession>
<sequence length="151" mass="17093">MICKRSIIFGLFSVSITPKRVINCLHTVITIVLTLFDASRQYRDTQINEWVVYIDCPEEDRVPSPSLTNSDSSDDGGDHVDDPGHEYPFTATQETHVDDDEERHTINAHESCPVDQDHHEVDPLVDVLDATLHHETATHPETTTMKGIESW</sequence>
<organism evidence="2 3">
    <name type="scientific">Citrullus colocynthis</name>
    <name type="common">colocynth</name>
    <dbReference type="NCBI Taxonomy" id="252529"/>
    <lineage>
        <taxon>Eukaryota</taxon>
        <taxon>Viridiplantae</taxon>
        <taxon>Streptophyta</taxon>
        <taxon>Embryophyta</taxon>
        <taxon>Tracheophyta</taxon>
        <taxon>Spermatophyta</taxon>
        <taxon>Magnoliopsida</taxon>
        <taxon>eudicotyledons</taxon>
        <taxon>Gunneridae</taxon>
        <taxon>Pentapetalae</taxon>
        <taxon>rosids</taxon>
        <taxon>fabids</taxon>
        <taxon>Cucurbitales</taxon>
        <taxon>Cucurbitaceae</taxon>
        <taxon>Benincaseae</taxon>
        <taxon>Citrullus</taxon>
    </lineage>
</organism>
<evidence type="ECO:0000313" key="3">
    <source>
        <dbReference type="Proteomes" id="UP001642487"/>
    </source>
</evidence>
<evidence type="ECO:0000256" key="1">
    <source>
        <dbReference type="SAM" id="MobiDB-lite"/>
    </source>
</evidence>
<gene>
    <name evidence="2" type="ORF">CITCOLO1_LOCUS11561</name>
</gene>